<protein>
    <submittedName>
        <fullName evidence="2">Protein kinase domain-containing protein</fullName>
    </submittedName>
</protein>
<dbReference type="SUPFAM" id="SSF56112">
    <property type="entry name" value="Protein kinase-like (PK-like)"/>
    <property type="match status" value="1"/>
</dbReference>
<sequence length="149" mass="16613">MLVKRLVGWALQHFTACLNSRATFACFTYGNFWANTALKLKMGGHQRLNDRFSSTKDRILLDVGRALGEQRNRNHSSNEVGQPCSVRTVDLGSKSYSNSAVAGTDLSNITRRRDRIGVSSVSFAIQLAQLEQLHKAKIIHADVKPDNLR</sequence>
<evidence type="ECO:0000313" key="2">
    <source>
        <dbReference type="WBParaSite" id="jg756"/>
    </source>
</evidence>
<dbReference type="Gene3D" id="1.10.510.10">
    <property type="entry name" value="Transferase(Phosphotransferase) domain 1"/>
    <property type="match status" value="1"/>
</dbReference>
<organism evidence="1 2">
    <name type="scientific">Ditylenchus dipsaci</name>
    <dbReference type="NCBI Taxonomy" id="166011"/>
    <lineage>
        <taxon>Eukaryota</taxon>
        <taxon>Metazoa</taxon>
        <taxon>Ecdysozoa</taxon>
        <taxon>Nematoda</taxon>
        <taxon>Chromadorea</taxon>
        <taxon>Rhabditida</taxon>
        <taxon>Tylenchina</taxon>
        <taxon>Tylenchomorpha</taxon>
        <taxon>Sphaerularioidea</taxon>
        <taxon>Anguinidae</taxon>
        <taxon>Anguininae</taxon>
        <taxon>Ditylenchus</taxon>
    </lineage>
</organism>
<dbReference type="WBParaSite" id="jg756">
    <property type="protein sequence ID" value="jg756"/>
    <property type="gene ID" value="jg756"/>
</dbReference>
<dbReference type="AlphaFoldDB" id="A0A915EK12"/>
<reference evidence="2" key="1">
    <citation type="submission" date="2022-11" db="UniProtKB">
        <authorList>
            <consortium name="WormBaseParasite"/>
        </authorList>
    </citation>
    <scope>IDENTIFICATION</scope>
</reference>
<evidence type="ECO:0000313" key="1">
    <source>
        <dbReference type="Proteomes" id="UP000887574"/>
    </source>
</evidence>
<dbReference type="InterPro" id="IPR011009">
    <property type="entry name" value="Kinase-like_dom_sf"/>
</dbReference>
<keyword evidence="1" id="KW-1185">Reference proteome</keyword>
<name>A0A915EK12_9BILA</name>
<accession>A0A915EK12</accession>
<dbReference type="Proteomes" id="UP000887574">
    <property type="component" value="Unplaced"/>
</dbReference>
<proteinExistence type="predicted"/>